<gene>
    <name evidence="1" type="ORF">HF325_000458</name>
</gene>
<evidence type="ECO:0000313" key="2">
    <source>
        <dbReference type="Proteomes" id="UP000649328"/>
    </source>
</evidence>
<proteinExistence type="predicted"/>
<keyword evidence="2" id="KW-1185">Reference proteome</keyword>
<protein>
    <submittedName>
        <fullName evidence="1">Uncharacterized protein</fullName>
    </submittedName>
</protein>
<reference evidence="1" key="1">
    <citation type="submission" date="2020-10" db="EMBL/GenBank/DDBJ databases">
        <title>The Whole-Genome Sequence of Metschnikowia persimmonesis, a Novel Endophytic Yeast Species Isolated from Medicinal Plant Diospyros kaki Thumb.</title>
        <authorList>
            <person name="Rahmat E."/>
            <person name="Kang Y."/>
        </authorList>
    </citation>
    <scope>NUCLEOTIDE SEQUENCE</scope>
    <source>
        <strain evidence="1">KIOM G15050</strain>
    </source>
</reference>
<organism evidence="1 2">
    <name type="scientific">Metschnikowia pulcherrima</name>
    <dbReference type="NCBI Taxonomy" id="27326"/>
    <lineage>
        <taxon>Eukaryota</taxon>
        <taxon>Fungi</taxon>
        <taxon>Dikarya</taxon>
        <taxon>Ascomycota</taxon>
        <taxon>Saccharomycotina</taxon>
        <taxon>Pichiomycetes</taxon>
        <taxon>Metschnikowiaceae</taxon>
        <taxon>Metschnikowia</taxon>
    </lineage>
</organism>
<dbReference type="AlphaFoldDB" id="A0A8H7GZB1"/>
<name>A0A8H7GZB1_9ASCO</name>
<dbReference type="Proteomes" id="UP000649328">
    <property type="component" value="Unassembled WGS sequence"/>
</dbReference>
<dbReference type="EMBL" id="JACBPP010000001">
    <property type="protein sequence ID" value="KAF8005001.1"/>
    <property type="molecule type" value="Genomic_DNA"/>
</dbReference>
<comment type="caution">
    <text evidence="1">The sequence shown here is derived from an EMBL/GenBank/DDBJ whole genome shotgun (WGS) entry which is preliminary data.</text>
</comment>
<evidence type="ECO:0000313" key="1">
    <source>
        <dbReference type="EMBL" id="KAF8005001.1"/>
    </source>
</evidence>
<accession>A0A8H7GZB1</accession>
<sequence>MFDTTEPVATKETVECFRKFSFRLETYPILGNGDFVYQFDAAESAPQQIIEPFDFTEHIPFCPERNELSFIPEF</sequence>